<name>A0AAV7T6L9_PLEWA</name>
<accession>A0AAV7T6L9</accession>
<comment type="caution">
    <text evidence="1">The sequence shown here is derived from an EMBL/GenBank/DDBJ whole genome shotgun (WGS) entry which is preliminary data.</text>
</comment>
<gene>
    <name evidence="1" type="ORF">NDU88_004132</name>
</gene>
<sequence>MWHASFLRSTHLDHILPANRIRAPAQSARTGASSSAMQTFHNPGLGRSLVGDTLHGRLVANSKEEKILNKYKACVKEAIAPRSRPSAAVKLGKYTFCQGRLEESMLDPQTLITEMAWAQIPSLADLMLAVNGTRSALESKMDTVAVDISLICADMKKTVERVTIAKGTIREHSAMLKSLQAEFDLLWYSTNRLHRRAEDAEWMSCRNNMRLVGVPEKMEGTDIESYVEHFIREVVRPTGFTQHFAIERAHTLAGISLRL</sequence>
<evidence type="ECO:0000313" key="1">
    <source>
        <dbReference type="EMBL" id="KAJ1172285.1"/>
    </source>
</evidence>
<evidence type="ECO:0000313" key="2">
    <source>
        <dbReference type="Proteomes" id="UP001066276"/>
    </source>
</evidence>
<proteinExistence type="predicted"/>
<reference evidence="1" key="1">
    <citation type="journal article" date="2022" name="bioRxiv">
        <title>Sequencing and chromosome-scale assembly of the giantPleurodeles waltlgenome.</title>
        <authorList>
            <person name="Brown T."/>
            <person name="Elewa A."/>
            <person name="Iarovenko S."/>
            <person name="Subramanian E."/>
            <person name="Araus A.J."/>
            <person name="Petzold A."/>
            <person name="Susuki M."/>
            <person name="Suzuki K.-i.T."/>
            <person name="Hayashi T."/>
            <person name="Toyoda A."/>
            <person name="Oliveira C."/>
            <person name="Osipova E."/>
            <person name="Leigh N.D."/>
            <person name="Simon A."/>
            <person name="Yun M.H."/>
        </authorList>
    </citation>
    <scope>NUCLEOTIDE SEQUENCE</scope>
    <source>
        <strain evidence="1">20211129_DDA</strain>
        <tissue evidence="1">Liver</tissue>
    </source>
</reference>
<keyword evidence="2" id="KW-1185">Reference proteome</keyword>
<protein>
    <submittedName>
        <fullName evidence="1">Uncharacterized protein</fullName>
    </submittedName>
</protein>
<dbReference type="EMBL" id="JANPWB010000007">
    <property type="protein sequence ID" value="KAJ1172285.1"/>
    <property type="molecule type" value="Genomic_DNA"/>
</dbReference>
<dbReference type="Gene3D" id="3.30.70.1820">
    <property type="entry name" value="L1 transposable element, RRM domain"/>
    <property type="match status" value="1"/>
</dbReference>
<dbReference type="Proteomes" id="UP001066276">
    <property type="component" value="Chromosome 4_1"/>
</dbReference>
<organism evidence="1 2">
    <name type="scientific">Pleurodeles waltl</name>
    <name type="common">Iberian ribbed newt</name>
    <dbReference type="NCBI Taxonomy" id="8319"/>
    <lineage>
        <taxon>Eukaryota</taxon>
        <taxon>Metazoa</taxon>
        <taxon>Chordata</taxon>
        <taxon>Craniata</taxon>
        <taxon>Vertebrata</taxon>
        <taxon>Euteleostomi</taxon>
        <taxon>Amphibia</taxon>
        <taxon>Batrachia</taxon>
        <taxon>Caudata</taxon>
        <taxon>Salamandroidea</taxon>
        <taxon>Salamandridae</taxon>
        <taxon>Pleurodelinae</taxon>
        <taxon>Pleurodeles</taxon>
    </lineage>
</organism>
<dbReference type="AlphaFoldDB" id="A0AAV7T6L9"/>